<evidence type="ECO:0000256" key="7">
    <source>
        <dbReference type="ARBA" id="ARBA00023128"/>
    </source>
</evidence>
<protein>
    <submittedName>
        <fullName evidence="10">Uncharacterized protein</fullName>
    </submittedName>
</protein>
<evidence type="ECO:0000256" key="4">
    <source>
        <dbReference type="ARBA" id="ARBA00022787"/>
    </source>
</evidence>
<dbReference type="GO" id="GO:0015031">
    <property type="term" value="P:protein transport"/>
    <property type="evidence" value="ECO:0007669"/>
    <property type="project" value="UniProtKB-KW"/>
</dbReference>
<keyword evidence="3" id="KW-0812">Transmembrane</keyword>
<accession>A0A6A6V5Q3</accession>
<dbReference type="Proteomes" id="UP000799440">
    <property type="component" value="Unassembled WGS sequence"/>
</dbReference>
<keyword evidence="8" id="KW-0472">Membrane</keyword>
<evidence type="ECO:0000256" key="6">
    <source>
        <dbReference type="ARBA" id="ARBA00022989"/>
    </source>
</evidence>
<evidence type="ECO:0000256" key="5">
    <source>
        <dbReference type="ARBA" id="ARBA00022927"/>
    </source>
</evidence>
<dbReference type="Pfam" id="PF10642">
    <property type="entry name" value="Tom5"/>
    <property type="match status" value="1"/>
</dbReference>
<evidence type="ECO:0000256" key="2">
    <source>
        <dbReference type="ARBA" id="ARBA00022448"/>
    </source>
</evidence>
<evidence type="ECO:0000256" key="3">
    <source>
        <dbReference type="ARBA" id="ARBA00022692"/>
    </source>
</evidence>
<proteinExistence type="inferred from homology"/>
<organism evidence="10 11">
    <name type="scientific">Sporormia fimetaria CBS 119925</name>
    <dbReference type="NCBI Taxonomy" id="1340428"/>
    <lineage>
        <taxon>Eukaryota</taxon>
        <taxon>Fungi</taxon>
        <taxon>Dikarya</taxon>
        <taxon>Ascomycota</taxon>
        <taxon>Pezizomycotina</taxon>
        <taxon>Dothideomycetes</taxon>
        <taxon>Pleosporomycetidae</taxon>
        <taxon>Pleosporales</taxon>
        <taxon>Sporormiaceae</taxon>
        <taxon>Sporormia</taxon>
    </lineage>
</organism>
<keyword evidence="2" id="KW-0813">Transport</keyword>
<keyword evidence="11" id="KW-1185">Reference proteome</keyword>
<gene>
    <name evidence="10" type="ORF">M011DRAFT_167817</name>
</gene>
<keyword evidence="6" id="KW-1133">Transmembrane helix</keyword>
<dbReference type="OrthoDB" id="4150500at2759"/>
<dbReference type="InterPro" id="IPR019603">
    <property type="entry name" value="Tom5"/>
</dbReference>
<comment type="similarity">
    <text evidence="9">Belongs to the Tom5 family.</text>
</comment>
<dbReference type="AlphaFoldDB" id="A0A6A6V5Q3"/>
<keyword evidence="7" id="KW-0496">Mitochondrion</keyword>
<evidence type="ECO:0000256" key="9">
    <source>
        <dbReference type="ARBA" id="ARBA00025716"/>
    </source>
</evidence>
<evidence type="ECO:0000256" key="1">
    <source>
        <dbReference type="ARBA" id="ARBA00004572"/>
    </source>
</evidence>
<keyword evidence="5" id="KW-0653">Protein transport</keyword>
<sequence length="136" mass="15698">MFGAPPTPSKAELQAAEAQTASDVKWTAATCGLAYCICTIRAWAVADAVRLSLRGYRTRRTLVQYRKRDEIELKHTESKAWRQSSEYMTSFRSPLRSLLYPPSTTRTKRARPKHYIIDPYRCPQKKKEQNYRPTGL</sequence>
<comment type="subcellular location">
    <subcellularLocation>
        <location evidence="1">Mitochondrion outer membrane</location>
        <topology evidence="1">Single-pass membrane protein</topology>
    </subcellularLocation>
</comment>
<reference evidence="10" key="1">
    <citation type="journal article" date="2020" name="Stud. Mycol.">
        <title>101 Dothideomycetes genomes: a test case for predicting lifestyles and emergence of pathogens.</title>
        <authorList>
            <person name="Haridas S."/>
            <person name="Albert R."/>
            <person name="Binder M."/>
            <person name="Bloem J."/>
            <person name="Labutti K."/>
            <person name="Salamov A."/>
            <person name="Andreopoulos B."/>
            <person name="Baker S."/>
            <person name="Barry K."/>
            <person name="Bills G."/>
            <person name="Bluhm B."/>
            <person name="Cannon C."/>
            <person name="Castanera R."/>
            <person name="Culley D."/>
            <person name="Daum C."/>
            <person name="Ezra D."/>
            <person name="Gonzalez J."/>
            <person name="Henrissat B."/>
            <person name="Kuo A."/>
            <person name="Liang C."/>
            <person name="Lipzen A."/>
            <person name="Lutzoni F."/>
            <person name="Magnuson J."/>
            <person name="Mondo S."/>
            <person name="Nolan M."/>
            <person name="Ohm R."/>
            <person name="Pangilinan J."/>
            <person name="Park H.-J."/>
            <person name="Ramirez L."/>
            <person name="Alfaro M."/>
            <person name="Sun H."/>
            <person name="Tritt A."/>
            <person name="Yoshinaga Y."/>
            <person name="Zwiers L.-H."/>
            <person name="Turgeon B."/>
            <person name="Goodwin S."/>
            <person name="Spatafora J."/>
            <person name="Crous P."/>
            <person name="Grigoriev I."/>
        </authorList>
    </citation>
    <scope>NUCLEOTIDE SEQUENCE</scope>
    <source>
        <strain evidence="10">CBS 119925</strain>
    </source>
</reference>
<dbReference type="GO" id="GO:0006626">
    <property type="term" value="P:protein targeting to mitochondrion"/>
    <property type="evidence" value="ECO:0007669"/>
    <property type="project" value="UniProtKB-ARBA"/>
</dbReference>
<evidence type="ECO:0000313" key="10">
    <source>
        <dbReference type="EMBL" id="KAF2744537.1"/>
    </source>
</evidence>
<evidence type="ECO:0000313" key="11">
    <source>
        <dbReference type="Proteomes" id="UP000799440"/>
    </source>
</evidence>
<dbReference type="EMBL" id="MU006588">
    <property type="protein sequence ID" value="KAF2744537.1"/>
    <property type="molecule type" value="Genomic_DNA"/>
</dbReference>
<keyword evidence="4" id="KW-1000">Mitochondrion outer membrane</keyword>
<name>A0A6A6V5Q3_9PLEO</name>
<evidence type="ECO:0000256" key="8">
    <source>
        <dbReference type="ARBA" id="ARBA00023136"/>
    </source>
</evidence>
<dbReference type="GO" id="GO:0005741">
    <property type="term" value="C:mitochondrial outer membrane"/>
    <property type="evidence" value="ECO:0007669"/>
    <property type="project" value="UniProtKB-SubCell"/>
</dbReference>